<evidence type="ECO:0000256" key="1">
    <source>
        <dbReference type="ARBA" id="ARBA00008651"/>
    </source>
</evidence>
<organism evidence="14 15">
    <name type="scientific">Perca fluviatilis</name>
    <name type="common">European perch</name>
    <dbReference type="NCBI Taxonomy" id="8168"/>
    <lineage>
        <taxon>Eukaryota</taxon>
        <taxon>Metazoa</taxon>
        <taxon>Chordata</taxon>
        <taxon>Craniata</taxon>
        <taxon>Vertebrata</taxon>
        <taxon>Euteleostomi</taxon>
        <taxon>Actinopterygii</taxon>
        <taxon>Neopterygii</taxon>
        <taxon>Teleostei</taxon>
        <taxon>Neoteleostei</taxon>
        <taxon>Acanthomorphata</taxon>
        <taxon>Eupercaria</taxon>
        <taxon>Perciformes</taxon>
        <taxon>Percoidei</taxon>
        <taxon>Percidae</taxon>
        <taxon>Percinae</taxon>
        <taxon>Perca</taxon>
    </lineage>
</organism>
<feature type="region of interest" description="Disordered" evidence="11">
    <location>
        <begin position="328"/>
        <end position="360"/>
    </location>
</feature>
<feature type="compositionally biased region" description="Polar residues" evidence="11">
    <location>
        <begin position="520"/>
        <end position="529"/>
    </location>
</feature>
<feature type="domain" description="Ig-like" evidence="12">
    <location>
        <begin position="1230"/>
        <end position="1318"/>
    </location>
</feature>
<evidence type="ECO:0000256" key="11">
    <source>
        <dbReference type="SAM" id="MobiDB-lite"/>
    </source>
</evidence>
<dbReference type="SUPFAM" id="SSF48726">
    <property type="entry name" value="Immunoglobulin"/>
    <property type="match status" value="2"/>
</dbReference>
<dbReference type="PROSITE" id="PS51158">
    <property type="entry name" value="ALPHA_KINASE"/>
    <property type="match status" value="1"/>
</dbReference>
<evidence type="ECO:0000256" key="3">
    <source>
        <dbReference type="ARBA" id="ARBA00022527"/>
    </source>
</evidence>
<feature type="compositionally biased region" description="Basic and acidic residues" evidence="11">
    <location>
        <begin position="174"/>
        <end position="185"/>
    </location>
</feature>
<feature type="compositionally biased region" description="Basic and acidic residues" evidence="11">
    <location>
        <begin position="1639"/>
        <end position="1651"/>
    </location>
</feature>
<feature type="region of interest" description="Disordered" evidence="11">
    <location>
        <begin position="389"/>
        <end position="459"/>
    </location>
</feature>
<dbReference type="SMART" id="SM00409">
    <property type="entry name" value="IG"/>
    <property type="match status" value="2"/>
</dbReference>
<dbReference type="InterPro" id="IPR003599">
    <property type="entry name" value="Ig_sub"/>
</dbReference>
<sequence length="1651" mass="180942">MGSRRTMTRSSSSNGRSSDGDNISGSSRPSGCSYLSNVRPENRSTLCSVMAQLTEETQPSFETTLKSKAVSENCNVKFFCVVTGYPTPQVTWYKDDMQLDRYCGLPKYEIFRNGQNYSLHIYNCTVEDAAIYQASASNSKGIVSCSGVLEVGEMNEFKIHQRYFAKLKQKAESRRREAEGKENQEPIRTISPDRTQRKRRSTMEAFLSTPSSMEDEGNEQSHQAVVVETVARLQEATVEEVEEKPVPIANGAVSAVTNGQTISENGNKSGTYIYDSAQKIFTVHQPKTPFVKKKIKISNSTPGEQASEERRAINETLTSVAIACTESVQSEGNSEEFMEVENTDSSSAVDSDCRNMTEQRQKAETEEVLLAKRPLKNENICVEVAVPSQKEQLTASVPPAALTSTSHKTVSETEGKKAAKHEKEAGSKDTEQNVAMQNQSPHLSSTEGQSGAAAEPQQPLSIVKGNISKTEHVTVMDVGEKSKTSTGGCLPQGEPVNAPCENRNALPQCPHKQPGDQLSAKETSPRQNNVSVSAVLNEVTQAHTTMSRNDAPVSIELPPNQMDVQPPQKTLSERETTTDDIQTPSLHSGLQVAMDKMTQDTWDHSRGSNESHTVLFTDLQKSTLQSPGGGENTQGCNVSSSAQQSQVDTAIKTFEGTEIQVSEKVEGNEVGELLVQSDIVAPNEKKVEMETESAALHIIEHTETEITKGAADKDTNAIIVDVCNKETEKNEHILKMAEGTSSALNNLKSSRYEPAIPLLTKTQKNTNISELQIKDFQEIHKPVTKVISVAELLRSQLKALDSTLENSVTAIAVNAGFVQDLTTAVTKTCDELKEDGSKLEVKKSDKKTETSITPPRNIKETLMEVYNQLYKTDQEQIQSQGATSPPVQALQKPLVIPPISVVDTCTTIETAGLQDSDKRYNEGFLNIGQETGASTMVPLKDCPVVLLSGSENVKHNFPPSTSEDELTKRLTCGTVSPEPGTPLAVIKASSQKVNITVLEHAKGDPVQSKDMLTSETQLNSKTVKGIPEMNSTTLDQYKIEEYDTKNCSLQSAKRIPTKSVLGTDTQEEEDSSMVEDFPRTDSFSNPTPEASPLLKKRESVSPIPSATPQELASGARRKILVPKAKPEEASEATSPVDNQIQKKEVPTENSKLFASPVTFSTSPSLSRRSPLLQRRGEQTSPGERRSPLLSRRKTTSETQAPSRPPAEELHSPITEVKPAEKDKHDPFKAPQVIRKIRGETFADASGHLKLWCQFFNVLSDSTIKWYRNEERIAQIIKNAGDETQVNLAIVQASCKDSGVYGCTITNEYGTDSTDCLLSADILAGMSLREDLGVGEEIEMTPMIFNKGVADSGVWGNKLFGRIMMQESHIGDGCSHKVWRAKVIYGLEPVFESGNTCIIKVRNPIAYGGKAESCLIDRNLDIIKQECKIQNLAREYCKIFSAEARVIENFGPSLEVIPVYLMYRPANTVPYASVEADLTGVYQKYSVLDETGRIDMRSGSEAEQKCCALQHWIFQWTNGNLLLTRLEGVGTKITNVGISVKSTGHQLLSVEGNPKVFEQFVSQHQCNYFCGLLSLRSLKVIDSLLTPMKPKGSKSPLLQRKMAAGSSSPQIGRKAAGSPRLPRKTEPEGRKTPTTQKAADAPKDVNHKIITQ</sequence>
<evidence type="ECO:0000256" key="7">
    <source>
        <dbReference type="ARBA" id="ARBA00023157"/>
    </source>
</evidence>
<feature type="region of interest" description="Disordered" evidence="11">
    <location>
        <begin position="174"/>
        <end position="219"/>
    </location>
</feature>
<protein>
    <recommendedName>
        <fullName evidence="2">non-specific serine/threonine protein kinase</fullName>
        <ecNumber evidence="2">2.7.11.1</ecNumber>
    </recommendedName>
</protein>
<evidence type="ECO:0000256" key="9">
    <source>
        <dbReference type="ARBA" id="ARBA00047899"/>
    </source>
</evidence>
<feature type="region of interest" description="Disordered" evidence="11">
    <location>
        <begin position="623"/>
        <end position="643"/>
    </location>
</feature>
<evidence type="ECO:0000313" key="14">
    <source>
        <dbReference type="EMBL" id="KAF1393059.1"/>
    </source>
</evidence>
<dbReference type="SMART" id="SM00811">
    <property type="entry name" value="Alpha_kinase"/>
    <property type="match status" value="1"/>
</dbReference>
<evidence type="ECO:0000256" key="2">
    <source>
        <dbReference type="ARBA" id="ARBA00012513"/>
    </source>
</evidence>
<evidence type="ECO:0000256" key="5">
    <source>
        <dbReference type="ARBA" id="ARBA00022737"/>
    </source>
</evidence>
<dbReference type="PROSITE" id="PS50835">
    <property type="entry name" value="IG_LIKE"/>
    <property type="match status" value="2"/>
</dbReference>
<comment type="catalytic activity">
    <reaction evidence="9">
        <text>L-threonyl-[protein] + ATP = O-phospho-L-threonyl-[protein] + ADP + H(+)</text>
        <dbReference type="Rhea" id="RHEA:46608"/>
        <dbReference type="Rhea" id="RHEA-COMP:11060"/>
        <dbReference type="Rhea" id="RHEA-COMP:11605"/>
        <dbReference type="ChEBI" id="CHEBI:15378"/>
        <dbReference type="ChEBI" id="CHEBI:30013"/>
        <dbReference type="ChEBI" id="CHEBI:30616"/>
        <dbReference type="ChEBI" id="CHEBI:61977"/>
        <dbReference type="ChEBI" id="CHEBI:456216"/>
        <dbReference type="EC" id="2.7.11.1"/>
    </reaction>
</comment>
<dbReference type="Proteomes" id="UP000465112">
    <property type="component" value="Chromosome 3"/>
</dbReference>
<keyword evidence="4" id="KW-0808">Transferase</keyword>
<dbReference type="GO" id="GO:0005524">
    <property type="term" value="F:ATP binding"/>
    <property type="evidence" value="ECO:0007669"/>
    <property type="project" value="InterPro"/>
</dbReference>
<feature type="compositionally biased region" description="Low complexity" evidence="11">
    <location>
        <begin position="1162"/>
        <end position="1173"/>
    </location>
</feature>
<dbReference type="InterPro" id="IPR004166">
    <property type="entry name" value="a-kinase_dom"/>
</dbReference>
<dbReference type="EMBL" id="VHII01000003">
    <property type="protein sequence ID" value="KAF1393059.1"/>
    <property type="molecule type" value="Genomic_DNA"/>
</dbReference>
<dbReference type="InterPro" id="IPR007110">
    <property type="entry name" value="Ig-like_dom"/>
</dbReference>
<reference evidence="14 15" key="1">
    <citation type="submission" date="2019-06" db="EMBL/GenBank/DDBJ databases">
        <title>A chromosome-scale genome assembly of the European perch, Perca fluviatilis.</title>
        <authorList>
            <person name="Roques C."/>
            <person name="Zahm M."/>
            <person name="Cabau C."/>
            <person name="Klopp C."/>
            <person name="Bouchez O."/>
            <person name="Donnadieu C."/>
            <person name="Kuhl H."/>
            <person name="Gislard M."/>
            <person name="Guendouz S."/>
            <person name="Journot L."/>
            <person name="Haffray P."/>
            <person name="Bestin A."/>
            <person name="Morvezen R."/>
            <person name="Feron R."/>
            <person name="Wen M."/>
            <person name="Jouanno E."/>
            <person name="Herpin A."/>
            <person name="Schartl M."/>
            <person name="Postlethwait J."/>
            <person name="Schaerlinger B."/>
            <person name="Chardard D."/>
            <person name="Lecocq T."/>
            <person name="Poncet C."/>
            <person name="Jaffrelo L."/>
            <person name="Lampietro C."/>
            <person name="Guiguen Y."/>
        </authorList>
    </citation>
    <scope>NUCLEOTIDE SEQUENCE [LARGE SCALE GENOMIC DNA]</scope>
    <source>
        <tissue evidence="14">Blood</tissue>
    </source>
</reference>
<dbReference type="InterPro" id="IPR036179">
    <property type="entry name" value="Ig-like_dom_sf"/>
</dbReference>
<dbReference type="GO" id="GO:0055013">
    <property type="term" value="P:cardiac muscle cell development"/>
    <property type="evidence" value="ECO:0007669"/>
    <property type="project" value="TreeGrafter"/>
</dbReference>
<dbReference type="EC" id="2.7.11.1" evidence="2"/>
<evidence type="ECO:0000259" key="13">
    <source>
        <dbReference type="PROSITE" id="PS51158"/>
    </source>
</evidence>
<keyword evidence="3" id="KW-0723">Serine/threonine-protein kinase</keyword>
<evidence type="ECO:0000256" key="8">
    <source>
        <dbReference type="ARBA" id="ARBA00023319"/>
    </source>
</evidence>
<keyword evidence="15" id="KW-1185">Reference proteome</keyword>
<feature type="compositionally biased region" description="Low complexity" evidence="11">
    <location>
        <begin position="1"/>
        <end position="28"/>
    </location>
</feature>
<evidence type="ECO:0000256" key="4">
    <source>
        <dbReference type="ARBA" id="ARBA00022679"/>
    </source>
</evidence>
<dbReference type="InterPro" id="IPR013783">
    <property type="entry name" value="Ig-like_fold"/>
</dbReference>
<keyword evidence="5" id="KW-0677">Repeat</keyword>
<evidence type="ECO:0000256" key="10">
    <source>
        <dbReference type="ARBA" id="ARBA00048679"/>
    </source>
</evidence>
<feature type="region of interest" description="Disordered" evidence="11">
    <location>
        <begin position="1"/>
        <end position="37"/>
    </location>
</feature>
<dbReference type="PANTHER" id="PTHR47091:SF1">
    <property type="entry name" value="ALPHA-PROTEIN KINASE 3"/>
    <property type="match status" value="1"/>
</dbReference>
<feature type="compositionally biased region" description="Polar residues" evidence="11">
    <location>
        <begin position="1147"/>
        <end position="1161"/>
    </location>
</feature>
<dbReference type="Pfam" id="PF02816">
    <property type="entry name" value="Alpha_kinase"/>
    <property type="match status" value="1"/>
</dbReference>
<feature type="compositionally biased region" description="Basic and acidic residues" evidence="11">
    <location>
        <begin position="409"/>
        <end position="431"/>
    </location>
</feature>
<name>A0A6A5FKN4_PERFL</name>
<proteinExistence type="inferred from homology"/>
<keyword evidence="7" id="KW-1015">Disulfide bond</keyword>
<feature type="compositionally biased region" description="Basic and acidic residues" evidence="11">
    <location>
        <begin position="1217"/>
        <end position="1227"/>
    </location>
</feature>
<dbReference type="Gene3D" id="3.20.200.10">
    <property type="entry name" value="MHCK/EF2 kinase"/>
    <property type="match status" value="1"/>
</dbReference>
<feature type="compositionally biased region" description="Acidic residues" evidence="11">
    <location>
        <begin position="333"/>
        <end position="342"/>
    </location>
</feature>
<feature type="region of interest" description="Disordered" evidence="11">
    <location>
        <begin position="1058"/>
        <end position="1227"/>
    </location>
</feature>
<dbReference type="InterPro" id="IPR011009">
    <property type="entry name" value="Kinase-like_dom_sf"/>
</dbReference>
<dbReference type="SUPFAM" id="SSF56112">
    <property type="entry name" value="Protein kinase-like (PK-like)"/>
    <property type="match status" value="1"/>
</dbReference>
<accession>A0A6A5FKN4</accession>
<comment type="similarity">
    <text evidence="1">Belongs to the protein kinase superfamily. Alpha-type protein kinase family. ALPK subfamily.</text>
</comment>
<dbReference type="GO" id="GO:0004674">
    <property type="term" value="F:protein serine/threonine kinase activity"/>
    <property type="evidence" value="ECO:0007669"/>
    <property type="project" value="UniProtKB-KW"/>
</dbReference>
<dbReference type="OrthoDB" id="301415at2759"/>
<feature type="domain" description="Ig-like" evidence="12">
    <location>
        <begin position="59"/>
        <end position="150"/>
    </location>
</feature>
<feature type="compositionally biased region" description="Polar residues" evidence="11">
    <location>
        <begin position="633"/>
        <end position="643"/>
    </location>
</feature>
<dbReference type="InterPro" id="IPR013098">
    <property type="entry name" value="Ig_I-set"/>
</dbReference>
<feature type="region of interest" description="Disordered" evidence="11">
    <location>
        <begin position="499"/>
        <end position="529"/>
    </location>
</feature>
<dbReference type="CDD" id="cd16973">
    <property type="entry name" value="Alpha_kinase_ALPK3"/>
    <property type="match status" value="1"/>
</dbReference>
<feature type="compositionally biased region" description="Polar residues" evidence="11">
    <location>
        <begin position="432"/>
        <end position="449"/>
    </location>
</feature>
<feature type="region of interest" description="Disordered" evidence="11">
    <location>
        <begin position="1590"/>
        <end position="1651"/>
    </location>
</feature>
<feature type="compositionally biased region" description="Basic and acidic residues" evidence="11">
    <location>
        <begin position="351"/>
        <end position="360"/>
    </location>
</feature>
<feature type="domain" description="Alpha-type protein kinase" evidence="13">
    <location>
        <begin position="1346"/>
        <end position="1577"/>
    </location>
</feature>
<feature type="compositionally biased region" description="Basic and acidic residues" evidence="11">
    <location>
        <begin position="1174"/>
        <end position="1186"/>
    </location>
</feature>
<evidence type="ECO:0000313" key="15">
    <source>
        <dbReference type="Proteomes" id="UP000465112"/>
    </source>
</evidence>
<gene>
    <name evidence="14" type="ORF">PFLUV_G00034470</name>
</gene>
<evidence type="ECO:0000259" key="12">
    <source>
        <dbReference type="PROSITE" id="PS50835"/>
    </source>
</evidence>
<dbReference type="Pfam" id="PF07679">
    <property type="entry name" value="I-set"/>
    <property type="match status" value="2"/>
</dbReference>
<evidence type="ECO:0000256" key="6">
    <source>
        <dbReference type="ARBA" id="ARBA00022777"/>
    </source>
</evidence>
<comment type="catalytic activity">
    <reaction evidence="10">
        <text>L-seryl-[protein] + ATP = O-phospho-L-seryl-[protein] + ADP + H(+)</text>
        <dbReference type="Rhea" id="RHEA:17989"/>
        <dbReference type="Rhea" id="RHEA-COMP:9863"/>
        <dbReference type="Rhea" id="RHEA-COMP:11604"/>
        <dbReference type="ChEBI" id="CHEBI:15378"/>
        <dbReference type="ChEBI" id="CHEBI:29999"/>
        <dbReference type="ChEBI" id="CHEBI:30616"/>
        <dbReference type="ChEBI" id="CHEBI:83421"/>
        <dbReference type="ChEBI" id="CHEBI:456216"/>
        <dbReference type="EC" id="2.7.11.1"/>
    </reaction>
</comment>
<dbReference type="SMART" id="SM00408">
    <property type="entry name" value="IGc2"/>
    <property type="match status" value="2"/>
</dbReference>
<dbReference type="GO" id="GO:0005634">
    <property type="term" value="C:nucleus"/>
    <property type="evidence" value="ECO:0007669"/>
    <property type="project" value="TreeGrafter"/>
</dbReference>
<keyword evidence="6" id="KW-0418">Kinase</keyword>
<dbReference type="Gene3D" id="2.60.40.10">
    <property type="entry name" value="Immunoglobulins"/>
    <property type="match status" value="2"/>
</dbReference>
<dbReference type="FunFam" id="2.60.40.10:FF:000069">
    <property type="entry name" value="Alpha-protein kinase 3"/>
    <property type="match status" value="1"/>
</dbReference>
<keyword evidence="8" id="KW-0393">Immunoglobulin domain</keyword>
<dbReference type="PANTHER" id="PTHR47091">
    <property type="entry name" value="ALPHA-PROTEIN KINASE 2-RELATED"/>
    <property type="match status" value="1"/>
</dbReference>
<comment type="caution">
    <text evidence="14">The sequence shown here is derived from an EMBL/GenBank/DDBJ whole genome shotgun (WGS) entry which is preliminary data.</text>
</comment>
<dbReference type="InterPro" id="IPR003598">
    <property type="entry name" value="Ig_sub2"/>
</dbReference>